<dbReference type="AlphaFoldDB" id="A0A1X6NQK2"/>
<dbReference type="EMBL" id="KV919208">
    <property type="protein sequence ID" value="OSX70800.1"/>
    <property type="molecule type" value="Genomic_DNA"/>
</dbReference>
<feature type="region of interest" description="Disordered" evidence="1">
    <location>
        <begin position="330"/>
        <end position="356"/>
    </location>
</feature>
<keyword evidence="3" id="KW-1185">Reference proteome</keyword>
<organism evidence="2 3">
    <name type="scientific">Porphyra umbilicalis</name>
    <name type="common">Purple laver</name>
    <name type="synonym">Red alga</name>
    <dbReference type="NCBI Taxonomy" id="2786"/>
    <lineage>
        <taxon>Eukaryota</taxon>
        <taxon>Rhodophyta</taxon>
        <taxon>Bangiophyceae</taxon>
        <taxon>Bangiales</taxon>
        <taxon>Bangiaceae</taxon>
        <taxon>Porphyra</taxon>
    </lineage>
</organism>
<reference evidence="2 3" key="1">
    <citation type="submission" date="2017-03" db="EMBL/GenBank/DDBJ databases">
        <title>WGS assembly of Porphyra umbilicalis.</title>
        <authorList>
            <person name="Brawley S.H."/>
            <person name="Blouin N.A."/>
            <person name="Ficko-Blean E."/>
            <person name="Wheeler G.L."/>
            <person name="Lohr M."/>
            <person name="Goodson H.V."/>
            <person name="Jenkins J.W."/>
            <person name="Blaby-Haas C.E."/>
            <person name="Helliwell K.E."/>
            <person name="Chan C."/>
            <person name="Marriage T."/>
            <person name="Bhattacharya D."/>
            <person name="Klein A.S."/>
            <person name="Badis Y."/>
            <person name="Brodie J."/>
            <person name="Cao Y."/>
            <person name="Collen J."/>
            <person name="Dittami S.M."/>
            <person name="Gachon C.M."/>
            <person name="Green B.R."/>
            <person name="Karpowicz S."/>
            <person name="Kim J.W."/>
            <person name="Kudahl U."/>
            <person name="Lin S."/>
            <person name="Michel G."/>
            <person name="Mittag M."/>
            <person name="Olson B.J."/>
            <person name="Pangilinan J."/>
            <person name="Peng Y."/>
            <person name="Qiu H."/>
            <person name="Shu S."/>
            <person name="Singer J.T."/>
            <person name="Smith A.G."/>
            <person name="Sprecher B.N."/>
            <person name="Wagner V."/>
            <person name="Wang W."/>
            <person name="Wang Z.-Y."/>
            <person name="Yan J."/>
            <person name="Yarish C."/>
            <person name="Zoeuner-Riek S."/>
            <person name="Zhuang Y."/>
            <person name="Zou Y."/>
            <person name="Lindquist E.A."/>
            <person name="Grimwood J."/>
            <person name="Barry K."/>
            <person name="Rokhsar D.S."/>
            <person name="Schmutz J."/>
            <person name="Stiller J.W."/>
            <person name="Grossman A.R."/>
            <person name="Prochnik S.E."/>
        </authorList>
    </citation>
    <scope>NUCLEOTIDE SEQUENCE [LARGE SCALE GENOMIC DNA]</scope>
    <source>
        <strain evidence="2">4086291</strain>
    </source>
</reference>
<accession>A0A1X6NQK2</accession>
<dbReference type="Proteomes" id="UP000218209">
    <property type="component" value="Unassembled WGS sequence"/>
</dbReference>
<proteinExistence type="predicted"/>
<gene>
    <name evidence="2" type="ORF">BU14_0666s0006</name>
</gene>
<dbReference type="Gene3D" id="1.20.1290.10">
    <property type="entry name" value="AhpD-like"/>
    <property type="match status" value="2"/>
</dbReference>
<evidence type="ECO:0000256" key="1">
    <source>
        <dbReference type="SAM" id="MobiDB-lite"/>
    </source>
</evidence>
<protein>
    <submittedName>
        <fullName evidence="2">Uncharacterized protein</fullName>
    </submittedName>
</protein>
<sequence>MLPLVDAGLSALTPALRRAAMTAASAAHGCGYCTAHCTGVGGVLGGAHRAVGPVLLSGGGDPAEAAVAAYATAVVVGPPAAVPAAAAAADRALGGDATAGAALRAAVAYTGFLNVAMDLLGVPLEVNLAPAVAARVAASPDLRGTAVERVAAAALTAAAPPTAGASGGGGGGGAAPPPHPAGAAGGGWVAAAAAAASAAAGFVAFLPTLAAAAVATERAVLGGIPRDAAAAAAVAGAATGGHVPAVLAAGRLAEVPLARAVAAAWVNHLGGGGGGDDDGAGGPPAGCRRAWPQAARVALFARYAAAGGHGALGREAAAVAAALGFAPPPAAALPRPAPTDGGNDSDGGDNDGGDGDGAAALRLAGAVMDAAATGRGGAMTPALLARLARAGWTAEQTVEVVGCAAFFAYLQRLWVVTGLAAEAAAS</sequence>
<dbReference type="InterPro" id="IPR029032">
    <property type="entry name" value="AhpD-like"/>
</dbReference>
<name>A0A1X6NQK2_PORUM</name>
<dbReference type="SUPFAM" id="SSF69118">
    <property type="entry name" value="AhpD-like"/>
    <property type="match status" value="2"/>
</dbReference>
<evidence type="ECO:0000313" key="2">
    <source>
        <dbReference type="EMBL" id="OSX70800.1"/>
    </source>
</evidence>
<evidence type="ECO:0000313" key="3">
    <source>
        <dbReference type="Proteomes" id="UP000218209"/>
    </source>
</evidence>